<dbReference type="PANTHER" id="PTHR22731:SF3">
    <property type="entry name" value="RIBONUCLEASES P_MRP PROTEIN SUBUNIT POP1"/>
    <property type="match status" value="1"/>
</dbReference>
<sequence length="861" mass="96632">MESKKRNQTQPSTPHPPRTLNVQSFAESRSAELQSLHAVVSNRLHKDFRSRKRKRTTSHDDRVAKSKFKKKRKLGQNGDGDDKDCAKKVPRRVRRRVELRRNMESGFCTSRDGTRRLRTHLWHAKRFAMAKAWGFYVPMGLLGRGRGSRALLKWYRKGALLHDASYYLAVQLEGPQESLLSILKMVLVSSSSVDRGMKSTCILSGVSYGSAMLHYVGAPSSEVIAPVTYMWRPVMSYNNGAVRDESHSIDGLGTSGSSSCSSFRQLWIWIHAAAFNEGFDSIQIACQKHMSETGTSVNCLSLEGQLGKLEVMGENAMKYLQQILQPVPRASDGLTLKRCSVLEVGNDTHLRKSFILEHAMHLPSYSILSLTIKDPRVLPNKNIEFVSEESPVIVNGDVLEEKSDNCFANIKQSKDKDKDTDEASILCSWLKDEANSILLSDNKELWEIGNIVTPPVDENFLSTERHRRRMKFFQLDNISSALPSAETAESAGLCPILLLKLNNQKGVNVGWSIILPLSWVKACWIPLVTRGVYAIGLREKHWIASDVGLPCFPFDFPDTNAYSSFMATQATASDQNAERRPPAMRPFRVPIPPPWNCIRSTFDLQSTSIEETQAAGGQVLLAEASPGTKNCDLEFSEPDNSLIKGFFVIRTSNILSVFLNYIYRNNVLLFSNNALMGKKAEFFKAQEKLSIGLKGASHIPLDRKLCFFRVLLHAYKDGSFEEGSVVCAPHLGDIELWTTRSNEAEGLQILQSSVASYFIQQPSGEWQLDKPENHSTAAETHRLPIGFVTSGFVRGSLKPVAVALCETGLLAQLRSEQWESVQVKHRRWEIFVLVRNLRSSAYRLALATIVLERQEDDLNFM</sequence>
<keyword evidence="3" id="KW-0539">Nucleus</keyword>
<dbReference type="InterPro" id="IPR039182">
    <property type="entry name" value="Pop1"/>
</dbReference>
<protein>
    <submittedName>
        <fullName evidence="8">Uncharacterized protein</fullName>
    </submittedName>
</protein>
<organism evidence="8 9">
    <name type="scientific">Stephania japonica</name>
    <dbReference type="NCBI Taxonomy" id="461633"/>
    <lineage>
        <taxon>Eukaryota</taxon>
        <taxon>Viridiplantae</taxon>
        <taxon>Streptophyta</taxon>
        <taxon>Embryophyta</taxon>
        <taxon>Tracheophyta</taxon>
        <taxon>Spermatophyta</taxon>
        <taxon>Magnoliopsida</taxon>
        <taxon>Ranunculales</taxon>
        <taxon>Menispermaceae</taxon>
        <taxon>Menispermoideae</taxon>
        <taxon>Cissampelideae</taxon>
        <taxon>Stephania</taxon>
    </lineage>
</organism>
<dbReference type="InterPro" id="IPR055079">
    <property type="entry name" value="POP1_C"/>
</dbReference>
<comment type="subcellular location">
    <subcellularLocation>
        <location evidence="1">Nucleus</location>
    </subcellularLocation>
</comment>
<evidence type="ECO:0000256" key="2">
    <source>
        <dbReference type="ARBA" id="ARBA00022694"/>
    </source>
</evidence>
<accession>A0AAP0K992</accession>
<feature type="compositionally biased region" description="Basic residues" evidence="4">
    <location>
        <begin position="65"/>
        <end position="74"/>
    </location>
</feature>
<feature type="domain" description="Pop1 N-terminal" evidence="5">
    <location>
        <begin position="23"/>
        <end position="174"/>
    </location>
</feature>
<evidence type="ECO:0000259" key="7">
    <source>
        <dbReference type="Pfam" id="PF22770"/>
    </source>
</evidence>
<dbReference type="EMBL" id="JBBNAE010000002">
    <property type="protein sequence ID" value="KAK9147062.1"/>
    <property type="molecule type" value="Genomic_DNA"/>
</dbReference>
<keyword evidence="9" id="KW-1185">Reference proteome</keyword>
<dbReference type="Pfam" id="PF06978">
    <property type="entry name" value="POP1_N"/>
    <property type="match status" value="1"/>
</dbReference>
<evidence type="ECO:0000313" key="8">
    <source>
        <dbReference type="EMBL" id="KAK9147062.1"/>
    </source>
</evidence>
<dbReference type="InterPro" id="IPR009723">
    <property type="entry name" value="Pop1_N"/>
</dbReference>
<comment type="caution">
    <text evidence="8">The sequence shown here is derived from an EMBL/GenBank/DDBJ whole genome shotgun (WGS) entry which is preliminary data.</text>
</comment>
<dbReference type="Pfam" id="PF22770">
    <property type="entry name" value="POP1_C"/>
    <property type="match status" value="1"/>
</dbReference>
<dbReference type="GO" id="GO:0000172">
    <property type="term" value="C:ribonuclease MRP complex"/>
    <property type="evidence" value="ECO:0007669"/>
    <property type="project" value="InterPro"/>
</dbReference>
<dbReference type="GO" id="GO:0001682">
    <property type="term" value="P:tRNA 5'-leader removal"/>
    <property type="evidence" value="ECO:0007669"/>
    <property type="project" value="InterPro"/>
</dbReference>
<dbReference type="AlphaFoldDB" id="A0AAP0K992"/>
<evidence type="ECO:0000256" key="1">
    <source>
        <dbReference type="ARBA" id="ARBA00004123"/>
    </source>
</evidence>
<dbReference type="Proteomes" id="UP001417504">
    <property type="component" value="Unassembled WGS sequence"/>
</dbReference>
<evidence type="ECO:0000259" key="6">
    <source>
        <dbReference type="Pfam" id="PF08170"/>
    </source>
</evidence>
<feature type="domain" description="POPLD" evidence="6">
    <location>
        <begin position="510"/>
        <end position="586"/>
    </location>
</feature>
<feature type="compositionally biased region" description="Basic residues" evidence="4">
    <location>
        <begin position="46"/>
        <end position="56"/>
    </location>
</feature>
<feature type="region of interest" description="Disordered" evidence="4">
    <location>
        <begin position="1"/>
        <end position="89"/>
    </location>
</feature>
<evidence type="ECO:0000313" key="9">
    <source>
        <dbReference type="Proteomes" id="UP001417504"/>
    </source>
</evidence>
<dbReference type="GO" id="GO:0005655">
    <property type="term" value="C:nucleolar ribonuclease P complex"/>
    <property type="evidence" value="ECO:0007669"/>
    <property type="project" value="InterPro"/>
</dbReference>
<keyword evidence="2" id="KW-0819">tRNA processing</keyword>
<reference evidence="8 9" key="1">
    <citation type="submission" date="2024-01" db="EMBL/GenBank/DDBJ databases">
        <title>Genome assemblies of Stephania.</title>
        <authorList>
            <person name="Yang L."/>
        </authorList>
    </citation>
    <scope>NUCLEOTIDE SEQUENCE [LARGE SCALE GENOMIC DNA]</scope>
    <source>
        <strain evidence="8">QJT</strain>
        <tissue evidence="8">Leaf</tissue>
    </source>
</reference>
<dbReference type="PANTHER" id="PTHR22731">
    <property type="entry name" value="RIBONUCLEASES P/MRP PROTEIN SUBUNIT POP1"/>
    <property type="match status" value="1"/>
</dbReference>
<proteinExistence type="predicted"/>
<feature type="compositionally biased region" description="Polar residues" evidence="4">
    <location>
        <begin position="20"/>
        <end position="33"/>
    </location>
</feature>
<evidence type="ECO:0000256" key="3">
    <source>
        <dbReference type="ARBA" id="ARBA00023242"/>
    </source>
</evidence>
<evidence type="ECO:0000256" key="4">
    <source>
        <dbReference type="SAM" id="MobiDB-lite"/>
    </source>
</evidence>
<name>A0AAP0K992_9MAGN</name>
<evidence type="ECO:0000259" key="5">
    <source>
        <dbReference type="Pfam" id="PF06978"/>
    </source>
</evidence>
<gene>
    <name evidence="8" type="ORF">Sjap_006965</name>
</gene>
<dbReference type="InterPro" id="IPR012590">
    <property type="entry name" value="POPLD_dom"/>
</dbReference>
<feature type="domain" description="POP1 C-terminal" evidence="7">
    <location>
        <begin position="766"/>
        <end position="850"/>
    </location>
</feature>
<dbReference type="Pfam" id="PF08170">
    <property type="entry name" value="POPLD"/>
    <property type="match status" value="1"/>
</dbReference>